<feature type="chain" id="PRO_5008581212" description="Cytochrome P450" evidence="10">
    <location>
        <begin position="21"/>
        <end position="514"/>
    </location>
</feature>
<evidence type="ECO:0000256" key="7">
    <source>
        <dbReference type="ARBA" id="ARBA00023033"/>
    </source>
</evidence>
<sequence>MWILFLIIAVLILILEWTKKKRDATRFMQLAKKLPGPTPLPIVGNALEYGTNTEEFLKNILRVVDEYGDVTANWIGSVLYVITHKAEDVEILLSSKSILDKAEIYKYFNSWLGHGLISSPGEKWKTRRKILTPSFHFKILENYVEVFGSNLKILVDKMETEIGKEEFNVQLFIERSTMDIICETAMATRIREEENESEFRSSMKNACQTVLYRAFKPWLKLQFMFDLSSTGRLYNKSVEVINDFTSKIIKRKKKELVLRPEMKNGKKDLMTDLLFGYKQKICFIDLLLNLASDPNNNLTDEDILEEVNTFMFAGHDTTSSAISFTLYLLSRHPKIQEEVISEIQDVFGDLSEKPFTYKDLADLKLMERVIKETLRLYPSVPYIGRVLNEEVKLHNGEILPNGCSVVMLFYKLHRDPKVFPNPEEFNPDNFLPERMVGRHPFAYCPFSAGPRNCIGQKFAMLEIKATVMCVLRRYRLLPGKSEIIPKSELVLRSSTGLQISITKRENNSLATDII</sequence>
<keyword evidence="7 9" id="KW-0503">Monooxygenase</keyword>
<evidence type="ECO:0000256" key="3">
    <source>
        <dbReference type="ARBA" id="ARBA00022617"/>
    </source>
</evidence>
<evidence type="ECO:0000313" key="11">
    <source>
        <dbReference type="EMBL" id="JAS24281.1"/>
    </source>
</evidence>
<dbReference type="EMBL" id="GEDC01013017">
    <property type="protein sequence ID" value="JAS24281.1"/>
    <property type="molecule type" value="Transcribed_RNA"/>
</dbReference>
<dbReference type="GO" id="GO:0005506">
    <property type="term" value="F:iron ion binding"/>
    <property type="evidence" value="ECO:0007669"/>
    <property type="project" value="InterPro"/>
</dbReference>
<dbReference type="InterPro" id="IPR002401">
    <property type="entry name" value="Cyt_P450_E_grp-I"/>
</dbReference>
<dbReference type="Gene3D" id="1.10.630.10">
    <property type="entry name" value="Cytochrome P450"/>
    <property type="match status" value="1"/>
</dbReference>
<evidence type="ECO:0000256" key="1">
    <source>
        <dbReference type="ARBA" id="ARBA00001971"/>
    </source>
</evidence>
<dbReference type="GO" id="GO:0016705">
    <property type="term" value="F:oxidoreductase activity, acting on paired donors, with incorporation or reduction of molecular oxygen"/>
    <property type="evidence" value="ECO:0007669"/>
    <property type="project" value="InterPro"/>
</dbReference>
<dbReference type="PRINTS" id="PR00385">
    <property type="entry name" value="P450"/>
</dbReference>
<dbReference type="AlphaFoldDB" id="A0A1B6DF09"/>
<evidence type="ECO:0000256" key="8">
    <source>
        <dbReference type="PIRSR" id="PIRSR602401-1"/>
    </source>
</evidence>
<keyword evidence="3 8" id="KW-0349">Heme</keyword>
<comment type="similarity">
    <text evidence="2 9">Belongs to the cytochrome P450 family.</text>
</comment>
<evidence type="ECO:0008006" key="12">
    <source>
        <dbReference type="Google" id="ProtNLM"/>
    </source>
</evidence>
<feature type="binding site" description="axial binding residue" evidence="8">
    <location>
        <position position="453"/>
    </location>
    <ligand>
        <name>heme</name>
        <dbReference type="ChEBI" id="CHEBI:30413"/>
    </ligand>
    <ligandPart>
        <name>Fe</name>
        <dbReference type="ChEBI" id="CHEBI:18248"/>
    </ligandPart>
</feature>
<keyword evidence="4 8" id="KW-0479">Metal-binding</keyword>
<dbReference type="GO" id="GO:0020037">
    <property type="term" value="F:heme binding"/>
    <property type="evidence" value="ECO:0007669"/>
    <property type="project" value="InterPro"/>
</dbReference>
<dbReference type="InterPro" id="IPR050196">
    <property type="entry name" value="Cytochrome_P450_Monoox"/>
</dbReference>
<evidence type="ECO:0000256" key="10">
    <source>
        <dbReference type="SAM" id="SignalP"/>
    </source>
</evidence>
<reference evidence="11" key="1">
    <citation type="submission" date="2015-12" db="EMBL/GenBank/DDBJ databases">
        <title>De novo transcriptome assembly of four potential Pierce s Disease insect vectors from Arizona vineyards.</title>
        <authorList>
            <person name="Tassone E.E."/>
        </authorList>
    </citation>
    <scope>NUCLEOTIDE SEQUENCE</scope>
</reference>
<dbReference type="PANTHER" id="PTHR24291">
    <property type="entry name" value="CYTOCHROME P450 FAMILY 4"/>
    <property type="match status" value="1"/>
</dbReference>
<organism evidence="11">
    <name type="scientific">Clastoptera arizonana</name>
    <name type="common">Arizona spittle bug</name>
    <dbReference type="NCBI Taxonomy" id="38151"/>
    <lineage>
        <taxon>Eukaryota</taxon>
        <taxon>Metazoa</taxon>
        <taxon>Ecdysozoa</taxon>
        <taxon>Arthropoda</taxon>
        <taxon>Hexapoda</taxon>
        <taxon>Insecta</taxon>
        <taxon>Pterygota</taxon>
        <taxon>Neoptera</taxon>
        <taxon>Paraneoptera</taxon>
        <taxon>Hemiptera</taxon>
        <taxon>Auchenorrhyncha</taxon>
        <taxon>Cercopoidea</taxon>
        <taxon>Clastopteridae</taxon>
        <taxon>Clastoptera</taxon>
    </lineage>
</organism>
<keyword evidence="6 8" id="KW-0408">Iron</keyword>
<dbReference type="PROSITE" id="PS00086">
    <property type="entry name" value="CYTOCHROME_P450"/>
    <property type="match status" value="1"/>
</dbReference>
<dbReference type="InterPro" id="IPR036396">
    <property type="entry name" value="Cyt_P450_sf"/>
</dbReference>
<dbReference type="SUPFAM" id="SSF48264">
    <property type="entry name" value="Cytochrome P450"/>
    <property type="match status" value="1"/>
</dbReference>
<dbReference type="InterPro" id="IPR001128">
    <property type="entry name" value="Cyt_P450"/>
</dbReference>
<dbReference type="PRINTS" id="PR00463">
    <property type="entry name" value="EP450I"/>
</dbReference>
<gene>
    <name evidence="11" type="ORF">g.35427</name>
</gene>
<dbReference type="Pfam" id="PF00067">
    <property type="entry name" value="p450"/>
    <property type="match status" value="1"/>
</dbReference>
<evidence type="ECO:0000256" key="5">
    <source>
        <dbReference type="ARBA" id="ARBA00023002"/>
    </source>
</evidence>
<accession>A0A1B6DF09</accession>
<evidence type="ECO:0000256" key="6">
    <source>
        <dbReference type="ARBA" id="ARBA00023004"/>
    </source>
</evidence>
<evidence type="ECO:0000256" key="4">
    <source>
        <dbReference type="ARBA" id="ARBA00022723"/>
    </source>
</evidence>
<name>A0A1B6DF09_9HEMI</name>
<dbReference type="GO" id="GO:0004497">
    <property type="term" value="F:monooxygenase activity"/>
    <property type="evidence" value="ECO:0007669"/>
    <property type="project" value="UniProtKB-KW"/>
</dbReference>
<protein>
    <recommendedName>
        <fullName evidence="12">Cytochrome P450</fullName>
    </recommendedName>
</protein>
<feature type="signal peptide" evidence="10">
    <location>
        <begin position="1"/>
        <end position="20"/>
    </location>
</feature>
<dbReference type="PANTHER" id="PTHR24291:SF187">
    <property type="entry name" value="CYTOCHROME P450 4AE1-RELATED"/>
    <property type="match status" value="1"/>
</dbReference>
<evidence type="ECO:0000256" key="2">
    <source>
        <dbReference type="ARBA" id="ARBA00010617"/>
    </source>
</evidence>
<proteinExistence type="inferred from homology"/>
<keyword evidence="5 9" id="KW-0560">Oxidoreductase</keyword>
<keyword evidence="10" id="KW-0732">Signal</keyword>
<dbReference type="CDD" id="cd20628">
    <property type="entry name" value="CYP4"/>
    <property type="match status" value="1"/>
</dbReference>
<dbReference type="InterPro" id="IPR017972">
    <property type="entry name" value="Cyt_P450_CS"/>
</dbReference>
<evidence type="ECO:0000256" key="9">
    <source>
        <dbReference type="RuleBase" id="RU000461"/>
    </source>
</evidence>
<comment type="cofactor">
    <cofactor evidence="1 8">
        <name>heme</name>
        <dbReference type="ChEBI" id="CHEBI:30413"/>
    </cofactor>
</comment>